<evidence type="ECO:0000313" key="1">
    <source>
        <dbReference type="EMBL" id="GAM33582.1"/>
    </source>
</evidence>
<protein>
    <submittedName>
        <fullName evidence="1">Uncharacterized protein</fullName>
    </submittedName>
</protein>
<dbReference type="Proteomes" id="UP000053095">
    <property type="component" value="Unassembled WGS sequence"/>
</dbReference>
<dbReference type="Pfam" id="PF12311">
    <property type="entry name" value="DUF3632"/>
    <property type="match status" value="1"/>
</dbReference>
<reference evidence="2" key="1">
    <citation type="journal article" date="2015" name="Genome Announc.">
        <title>Draft genome sequence of Talaromyces cellulolyticus strain Y-94, a source of lignocellulosic biomass-degrading enzymes.</title>
        <authorList>
            <person name="Fujii T."/>
            <person name="Koike H."/>
            <person name="Sawayama S."/>
            <person name="Yano S."/>
            <person name="Inoue H."/>
        </authorList>
    </citation>
    <scope>NUCLEOTIDE SEQUENCE [LARGE SCALE GENOMIC DNA]</scope>
    <source>
        <strain evidence="2">Y-94</strain>
    </source>
</reference>
<name>A0A0B8MXK3_TALPI</name>
<dbReference type="AlphaFoldDB" id="A0A0B8MXK3"/>
<dbReference type="InterPro" id="IPR053204">
    <property type="entry name" value="Oxopyrrolidines_Biosynth-assoc"/>
</dbReference>
<dbReference type="PANTHER" id="PTHR38797">
    <property type="entry name" value="NUCLEAR PORE COMPLEX PROTEIN NUP85-RELATED"/>
    <property type="match status" value="1"/>
</dbReference>
<organism evidence="1 2">
    <name type="scientific">Talaromyces pinophilus</name>
    <name type="common">Penicillium pinophilum</name>
    <dbReference type="NCBI Taxonomy" id="128442"/>
    <lineage>
        <taxon>Eukaryota</taxon>
        <taxon>Fungi</taxon>
        <taxon>Dikarya</taxon>
        <taxon>Ascomycota</taxon>
        <taxon>Pezizomycotina</taxon>
        <taxon>Eurotiomycetes</taxon>
        <taxon>Eurotiomycetidae</taxon>
        <taxon>Eurotiales</taxon>
        <taxon>Trichocomaceae</taxon>
        <taxon>Talaromyces</taxon>
        <taxon>Talaromyces sect. Talaromyces</taxon>
    </lineage>
</organism>
<proteinExistence type="predicted"/>
<dbReference type="EMBL" id="DF933807">
    <property type="protein sequence ID" value="GAM33582.1"/>
    <property type="molecule type" value="Genomic_DNA"/>
</dbReference>
<evidence type="ECO:0000313" key="2">
    <source>
        <dbReference type="Proteomes" id="UP000053095"/>
    </source>
</evidence>
<keyword evidence="2" id="KW-1185">Reference proteome</keyword>
<dbReference type="PANTHER" id="PTHR38797:SF4">
    <property type="entry name" value="NUCLEAR PORE COMPLEX PROTEIN NUP85"/>
    <property type="match status" value="1"/>
</dbReference>
<gene>
    <name evidence="1" type="ORF">TCE0_011f00585</name>
</gene>
<sequence length="300" mass="34135">MTETASTTDAGTAYIDEEIESSSEGNLTYELGTIFKRLFAKDGGLTPHDAARQIDAVYSDIWFPLDPTFRFRPDKGMPGFLVALNEFIFSLARILRYDDMRQDTLVQLILEILELPPRKAQIWGEDCTLYKHNPMFNLNMDDDWNMNSPPDDKDNTASASDVQEKCDDYLNYSTFLARCTGANLYKNDKTGARYKYCTYGIADGLEKDMPRGNIRRSRILVAANYILFSGQAVRDYCYSHPSDSDRGKRARDMWNLWKEKFEAIADGQDEDPEIKDATKKAHSIMVELDASGHDVDESTS</sequence>
<accession>A0A0B8MXK3</accession>
<dbReference type="InterPro" id="IPR022085">
    <property type="entry name" value="OpdG"/>
</dbReference>